<protein>
    <recommendedName>
        <fullName evidence="4">Coenzyme Q-binding protein COQ10 START domain-containing protein</fullName>
    </recommendedName>
</protein>
<comment type="caution">
    <text evidence="2">The sequence shown here is derived from an EMBL/GenBank/DDBJ whole genome shotgun (WGS) entry which is preliminary data.</text>
</comment>
<evidence type="ECO:0000313" key="3">
    <source>
        <dbReference type="Proteomes" id="UP001596435"/>
    </source>
</evidence>
<dbReference type="EMBL" id="JBHTAJ010000032">
    <property type="protein sequence ID" value="MFC7181445.1"/>
    <property type="molecule type" value="Genomic_DNA"/>
</dbReference>
<dbReference type="SUPFAM" id="SSF55961">
    <property type="entry name" value="Bet v1-like"/>
    <property type="match status" value="1"/>
</dbReference>
<keyword evidence="3" id="KW-1185">Reference proteome</keyword>
<evidence type="ECO:0000256" key="1">
    <source>
        <dbReference type="SAM" id="MobiDB-lite"/>
    </source>
</evidence>
<accession>A0ABW2FW27</accession>
<reference evidence="3" key="1">
    <citation type="journal article" date="2019" name="Int. J. Syst. Evol. Microbiol.">
        <title>The Global Catalogue of Microorganisms (GCM) 10K type strain sequencing project: providing services to taxonomists for standard genome sequencing and annotation.</title>
        <authorList>
            <consortium name="The Broad Institute Genomics Platform"/>
            <consortium name="The Broad Institute Genome Sequencing Center for Infectious Disease"/>
            <person name="Wu L."/>
            <person name="Ma J."/>
        </authorList>
    </citation>
    <scope>NUCLEOTIDE SEQUENCE [LARGE SCALE GENOMIC DNA]</scope>
    <source>
        <strain evidence="3">CGMCC 1.12859</strain>
    </source>
</reference>
<organism evidence="2 3">
    <name type="scientific">Kitasatospora paranensis</name>
    <dbReference type="NCBI Taxonomy" id="258053"/>
    <lineage>
        <taxon>Bacteria</taxon>
        <taxon>Bacillati</taxon>
        <taxon>Actinomycetota</taxon>
        <taxon>Actinomycetes</taxon>
        <taxon>Kitasatosporales</taxon>
        <taxon>Streptomycetaceae</taxon>
        <taxon>Kitasatospora</taxon>
    </lineage>
</organism>
<feature type="compositionally biased region" description="Basic and acidic residues" evidence="1">
    <location>
        <begin position="109"/>
        <end position="118"/>
    </location>
</feature>
<gene>
    <name evidence="2" type="ORF">ACFQMG_17990</name>
</gene>
<feature type="compositionally biased region" description="Basic and acidic residues" evidence="1">
    <location>
        <begin position="85"/>
        <end position="102"/>
    </location>
</feature>
<evidence type="ECO:0000313" key="2">
    <source>
        <dbReference type="EMBL" id="MFC7181445.1"/>
    </source>
</evidence>
<name>A0ABW2FW27_9ACTN</name>
<evidence type="ECO:0008006" key="4">
    <source>
        <dbReference type="Google" id="ProtNLM"/>
    </source>
</evidence>
<feature type="region of interest" description="Disordered" evidence="1">
    <location>
        <begin position="33"/>
        <end position="118"/>
    </location>
</feature>
<dbReference type="Proteomes" id="UP001596435">
    <property type="component" value="Unassembled WGS sequence"/>
</dbReference>
<proteinExistence type="predicted"/>
<sequence length="144" mass="15568">MGDCEGSGTVAVPPARLFTYLADVRNLPAFLPRGWADEAGPGQRGRPEGQRPLWGGRHRSGGQGEPGQTVRIGEDVECGDAAVPDGERHDGQWSSLGEREDAGCAVDQHQTRVRRETGEGDRLGLTNFFNRINTTIEEPAGTTW</sequence>
<dbReference type="RefSeq" id="WP_380231482.1">
    <property type="nucleotide sequence ID" value="NZ_BAABKV010000001.1"/>
</dbReference>